<protein>
    <submittedName>
        <fullName evidence="1">Mrp family chromosome partitioning ATPase</fullName>
    </submittedName>
</protein>
<dbReference type="EMBL" id="JACIJB010000001">
    <property type="protein sequence ID" value="MBB5659599.1"/>
    <property type="molecule type" value="Genomic_DNA"/>
</dbReference>
<dbReference type="AlphaFoldDB" id="A0A7W9A1B6"/>
<name>A0A7W9A1B6_9CAUL</name>
<dbReference type="Proteomes" id="UP000548978">
    <property type="component" value="Unassembled WGS sequence"/>
</dbReference>
<accession>A0A7W9A1B6</accession>
<dbReference type="OrthoDB" id="7183816at2"/>
<dbReference type="InterPro" id="IPR050445">
    <property type="entry name" value="Bact_polysacc_biosynth/exp"/>
</dbReference>
<organism evidence="1 2">
    <name type="scientific">Brevundimonas halotolerans</name>
    <dbReference type="NCBI Taxonomy" id="69670"/>
    <lineage>
        <taxon>Bacteria</taxon>
        <taxon>Pseudomonadati</taxon>
        <taxon>Pseudomonadota</taxon>
        <taxon>Alphaproteobacteria</taxon>
        <taxon>Caulobacterales</taxon>
        <taxon>Caulobacteraceae</taxon>
        <taxon>Brevundimonas</taxon>
    </lineage>
</organism>
<dbReference type="GO" id="GO:0004713">
    <property type="term" value="F:protein tyrosine kinase activity"/>
    <property type="evidence" value="ECO:0007669"/>
    <property type="project" value="TreeGrafter"/>
</dbReference>
<proteinExistence type="predicted"/>
<keyword evidence="2" id="KW-1185">Reference proteome</keyword>
<dbReference type="Gene3D" id="3.40.50.300">
    <property type="entry name" value="P-loop containing nucleotide triphosphate hydrolases"/>
    <property type="match status" value="1"/>
</dbReference>
<dbReference type="InterPro" id="IPR027417">
    <property type="entry name" value="P-loop_NTPase"/>
</dbReference>
<dbReference type="RefSeq" id="WP_123286587.1">
    <property type="nucleotide sequence ID" value="NZ_JACIJB010000001.1"/>
</dbReference>
<dbReference type="SUPFAM" id="SSF52540">
    <property type="entry name" value="P-loop containing nucleoside triphosphate hydrolases"/>
    <property type="match status" value="1"/>
</dbReference>
<evidence type="ECO:0000313" key="1">
    <source>
        <dbReference type="EMBL" id="MBB5659599.1"/>
    </source>
</evidence>
<gene>
    <name evidence="1" type="ORF">FHS65_000317</name>
</gene>
<dbReference type="PANTHER" id="PTHR32309:SF13">
    <property type="entry name" value="FERRIC ENTEROBACTIN TRANSPORT PROTEIN FEPE"/>
    <property type="match status" value="1"/>
</dbReference>
<reference evidence="1 2" key="1">
    <citation type="submission" date="2020-08" db="EMBL/GenBank/DDBJ databases">
        <title>Genomic Encyclopedia of Type Strains, Phase IV (KMG-IV): sequencing the most valuable type-strain genomes for metagenomic binning, comparative biology and taxonomic classification.</title>
        <authorList>
            <person name="Goeker M."/>
        </authorList>
    </citation>
    <scope>NUCLEOTIDE SEQUENCE [LARGE SCALE GENOMIC DNA]</scope>
    <source>
        <strain evidence="1 2">DSM 24448</strain>
    </source>
</reference>
<sequence>MIDLTTEMAELWAALGPGRRHRGRVILFVSALAGEGTSTVAREYARLAAVRARRPVWLIDADLVQQGQMETVGREPDRFGQLGRPAQASPDGSSFFAVSPPLVGRDGQAVAPARLLTARPALGGRLWVTRFNQEILRSGQRVEATDDSRYWDAIRAHAETIVIDAPSADRSDLALVLAPLADVSVLVVAGQATEASAPVALRDEIEAVGGSIAGVVVNRSTYRAPTLLRRRSA</sequence>
<comment type="caution">
    <text evidence="1">The sequence shown here is derived from an EMBL/GenBank/DDBJ whole genome shotgun (WGS) entry which is preliminary data.</text>
</comment>
<evidence type="ECO:0000313" key="2">
    <source>
        <dbReference type="Proteomes" id="UP000548978"/>
    </source>
</evidence>
<dbReference type="PANTHER" id="PTHR32309">
    <property type="entry name" value="TYROSINE-PROTEIN KINASE"/>
    <property type="match status" value="1"/>
</dbReference>
<dbReference type="GO" id="GO:0005886">
    <property type="term" value="C:plasma membrane"/>
    <property type="evidence" value="ECO:0007669"/>
    <property type="project" value="TreeGrafter"/>
</dbReference>